<dbReference type="EMBL" id="JAJAGQ010000010">
    <property type="protein sequence ID" value="KAJ8551326.1"/>
    <property type="molecule type" value="Genomic_DNA"/>
</dbReference>
<reference evidence="2" key="1">
    <citation type="journal article" date="2023" name="Proc. Natl. Acad. Sci. U.S.A.">
        <title>Genomic and structural basis for evolution of tropane alkaloid biosynthesis.</title>
        <authorList>
            <person name="Wanga Y.-J."/>
            <person name="Taina T."/>
            <person name="Yua J.-Y."/>
            <person name="Lia J."/>
            <person name="Xua B."/>
            <person name="Chenc J."/>
            <person name="D'Auriad J.C."/>
            <person name="Huanga J.-P."/>
            <person name="Huanga S.-X."/>
        </authorList>
    </citation>
    <scope>NUCLEOTIDE SEQUENCE [LARGE SCALE GENOMIC DNA]</scope>
    <source>
        <strain evidence="2">cv. KIB-2019</strain>
    </source>
</reference>
<dbReference type="Gene3D" id="1.25.10.10">
    <property type="entry name" value="Leucine-rich Repeat Variant"/>
    <property type="match status" value="1"/>
</dbReference>
<keyword evidence="2" id="KW-1185">Reference proteome</keyword>
<dbReference type="AlphaFoldDB" id="A0A9Q1M759"/>
<dbReference type="OrthoDB" id="435593at2759"/>
<evidence type="ECO:0000313" key="2">
    <source>
        <dbReference type="Proteomes" id="UP001152561"/>
    </source>
</evidence>
<proteinExistence type="predicted"/>
<dbReference type="Proteomes" id="UP001152561">
    <property type="component" value="Unassembled WGS sequence"/>
</dbReference>
<sequence length="113" mass="12624">MLHAVEHGKPIEKIFCSLQSLENHDEGNIAVLEMLTVLPEVVEDQNADYRTSSAQRREYDQEVRAGCFSEIPPSSLAGHPLLGFVFNTLQVSSSFDLAIEVLTELVSRHEVKD</sequence>
<accession>A0A9Q1M759</accession>
<comment type="caution">
    <text evidence="1">The sequence shown here is derived from an EMBL/GenBank/DDBJ whole genome shotgun (WGS) entry which is preliminary data.</text>
</comment>
<gene>
    <name evidence="1" type="ORF">K7X08_000696</name>
</gene>
<organism evidence="1 2">
    <name type="scientific">Anisodus acutangulus</name>
    <dbReference type="NCBI Taxonomy" id="402998"/>
    <lineage>
        <taxon>Eukaryota</taxon>
        <taxon>Viridiplantae</taxon>
        <taxon>Streptophyta</taxon>
        <taxon>Embryophyta</taxon>
        <taxon>Tracheophyta</taxon>
        <taxon>Spermatophyta</taxon>
        <taxon>Magnoliopsida</taxon>
        <taxon>eudicotyledons</taxon>
        <taxon>Gunneridae</taxon>
        <taxon>Pentapetalae</taxon>
        <taxon>asterids</taxon>
        <taxon>lamiids</taxon>
        <taxon>Solanales</taxon>
        <taxon>Solanaceae</taxon>
        <taxon>Solanoideae</taxon>
        <taxon>Hyoscyameae</taxon>
        <taxon>Anisodus</taxon>
    </lineage>
</organism>
<dbReference type="InterPro" id="IPR011989">
    <property type="entry name" value="ARM-like"/>
</dbReference>
<protein>
    <submittedName>
        <fullName evidence="1">Uncharacterized protein</fullName>
    </submittedName>
</protein>
<name>A0A9Q1M759_9SOLA</name>
<evidence type="ECO:0000313" key="1">
    <source>
        <dbReference type="EMBL" id="KAJ8551326.1"/>
    </source>
</evidence>